<dbReference type="Proteomes" id="UP000515125">
    <property type="component" value="Unplaced"/>
</dbReference>
<evidence type="ECO:0000256" key="4">
    <source>
        <dbReference type="SAM" id="Coils"/>
    </source>
</evidence>
<evidence type="ECO:0000259" key="6">
    <source>
        <dbReference type="Pfam" id="PF13870"/>
    </source>
</evidence>
<feature type="coiled-coil region" evidence="4">
    <location>
        <begin position="297"/>
        <end position="331"/>
    </location>
</feature>
<dbReference type="RefSeq" id="XP_026193911.1">
    <property type="nucleotide sequence ID" value="XM_026338126.1"/>
</dbReference>
<sequence>MDDMEGATMEIGPHEAETVPEEGSDFPIQDVSGNLQGYEEMEERKESMSAEDSRLMEEQLPAAAAEEEQEAGKAITAEGEEEQAKADVCPSNGEADDAVACSEVEPTSAHTQDENKAYLSTSLYSEPRCSEAGLDFVTPPSLVHNSSCKSGEGFLMEGHGMEQSRGLQEATGDDTDLLETTSPPNMGEIGSAINTQRDNVNSSASNSSREELSTARLLLNELRQEEQLAVELEHAADEASTALEEAEAANSKVLTRVASLLTASVKPISGREYGQFQVPMYLQQDCDIETQITQEGYEAALLQAAKLEEQLDILQKDLQQIMQRKAEQENACQHKVIECKRAFGEFVQQVAKNSFMPKGGKSVSVNQVAKLLQEEQEGMQRVTSLRQQLLEIESKQWMQAAQRSHNCSWQEEDGKSFHMMDFEQLKVENQTLNERLVEKQEEAKKLMTAAKTASQLLTHWREKLAFQEKRNAAAAAELAELDTQLAKQRELSAQLKRERAEYRMQNDRIKCQTDVINSELLSADWEATQEKLRETDAKIGTLRRRHSHLTAFVANSVKRRDRRTTRLTLQASKLLTRHLKTLEIQEETCPEVPNSLFSSTGAA</sequence>
<dbReference type="GeneID" id="34621567"/>
<feature type="region of interest" description="Disordered" evidence="5">
    <location>
        <begin position="189"/>
        <end position="210"/>
    </location>
</feature>
<evidence type="ECO:0000256" key="2">
    <source>
        <dbReference type="ARBA" id="ARBA00023054"/>
    </source>
</evidence>
<organism evidence="7 8">
    <name type="scientific">Cyclospora cayetanensis</name>
    <dbReference type="NCBI Taxonomy" id="88456"/>
    <lineage>
        <taxon>Eukaryota</taxon>
        <taxon>Sar</taxon>
        <taxon>Alveolata</taxon>
        <taxon>Apicomplexa</taxon>
        <taxon>Conoidasida</taxon>
        <taxon>Coccidia</taxon>
        <taxon>Eucoccidiorida</taxon>
        <taxon>Eimeriorina</taxon>
        <taxon>Eimeriidae</taxon>
        <taxon>Cyclospora</taxon>
    </lineage>
</organism>
<gene>
    <name evidence="8" type="primary">LOC34621567</name>
</gene>
<dbReference type="PANTHER" id="PTHR15654:SF1">
    <property type="entry name" value="COILED-COIL DOMAIN-CONTAINING PROTEIN 96"/>
    <property type="match status" value="1"/>
</dbReference>
<comment type="subcellular location">
    <subcellularLocation>
        <location evidence="1">Cell projection</location>
        <location evidence="1">Cilium</location>
    </subcellularLocation>
</comment>
<evidence type="ECO:0000256" key="1">
    <source>
        <dbReference type="ARBA" id="ARBA00004138"/>
    </source>
</evidence>
<keyword evidence="3" id="KW-0966">Cell projection</keyword>
<feature type="domain" description="CCDC113/CCDC96 coiled-coil" evidence="6">
    <location>
        <begin position="410"/>
        <end position="551"/>
    </location>
</feature>
<dbReference type="GO" id="GO:0036064">
    <property type="term" value="C:ciliary basal body"/>
    <property type="evidence" value="ECO:0007669"/>
    <property type="project" value="TreeGrafter"/>
</dbReference>
<evidence type="ECO:0000256" key="5">
    <source>
        <dbReference type="SAM" id="MobiDB-lite"/>
    </source>
</evidence>
<name>A0A6P6S155_9EIME</name>
<dbReference type="PANTHER" id="PTHR15654">
    <property type="entry name" value="COILED-COIL DOMAIN-CONTAINING PROTEIN 113-RELATED"/>
    <property type="match status" value="1"/>
</dbReference>
<evidence type="ECO:0000313" key="7">
    <source>
        <dbReference type="Proteomes" id="UP000515125"/>
    </source>
</evidence>
<evidence type="ECO:0000256" key="3">
    <source>
        <dbReference type="ARBA" id="ARBA00023273"/>
    </source>
</evidence>
<keyword evidence="7" id="KW-1185">Reference proteome</keyword>
<accession>A0A6P6S155</accession>
<feature type="region of interest" description="Disordered" evidence="5">
    <location>
        <begin position="1"/>
        <end position="98"/>
    </location>
</feature>
<dbReference type="Pfam" id="PF13870">
    <property type="entry name" value="CCDC113_CCDC96_CC"/>
    <property type="match status" value="1"/>
</dbReference>
<feature type="compositionally biased region" description="Basic and acidic residues" evidence="5">
    <location>
        <begin position="42"/>
        <end position="57"/>
    </location>
</feature>
<feature type="coiled-coil region" evidence="4">
    <location>
        <begin position="422"/>
        <end position="512"/>
    </location>
</feature>
<proteinExistence type="predicted"/>
<dbReference type="OrthoDB" id="348079at2759"/>
<dbReference type="GO" id="GO:0060271">
    <property type="term" value="P:cilium assembly"/>
    <property type="evidence" value="ECO:0007669"/>
    <property type="project" value="TreeGrafter"/>
</dbReference>
<reference evidence="8" key="1">
    <citation type="submission" date="2025-08" db="UniProtKB">
        <authorList>
            <consortium name="RefSeq"/>
        </authorList>
    </citation>
    <scope>IDENTIFICATION</scope>
</reference>
<dbReference type="AlphaFoldDB" id="A0A6P6S155"/>
<protein>
    <submittedName>
        <fullName evidence="8">Coiled-coil domain-containing protein 96</fullName>
    </submittedName>
</protein>
<dbReference type="GO" id="GO:0005930">
    <property type="term" value="C:axoneme"/>
    <property type="evidence" value="ECO:0007669"/>
    <property type="project" value="TreeGrafter"/>
</dbReference>
<dbReference type="InterPro" id="IPR051885">
    <property type="entry name" value="CC_CF"/>
</dbReference>
<keyword evidence="2 4" id="KW-0175">Coiled coil</keyword>
<dbReference type="InterPro" id="IPR025254">
    <property type="entry name" value="CCDC113/CCDC96_CC"/>
</dbReference>
<evidence type="ECO:0000313" key="8">
    <source>
        <dbReference type="RefSeq" id="XP_026193911.1"/>
    </source>
</evidence>